<dbReference type="PANTHER" id="PTHR10125:SF31">
    <property type="entry name" value="P2X RECEPTOR E"/>
    <property type="match status" value="1"/>
</dbReference>
<feature type="region of interest" description="Disordered" evidence="13">
    <location>
        <begin position="1"/>
        <end position="30"/>
    </location>
</feature>
<keyword evidence="8" id="KW-0406">Ion transport</keyword>
<evidence type="ECO:0000313" key="17">
    <source>
        <dbReference type="Proteomes" id="UP000663868"/>
    </source>
</evidence>
<dbReference type="InterPro" id="IPR027309">
    <property type="entry name" value="P2X_extracellular_dom_sf"/>
</dbReference>
<dbReference type="GO" id="GO:0004931">
    <property type="term" value="F:extracellularly ATP-gated monoatomic cation channel activity"/>
    <property type="evidence" value="ECO:0007669"/>
    <property type="project" value="TreeGrafter"/>
</dbReference>
<evidence type="ECO:0000256" key="13">
    <source>
        <dbReference type="SAM" id="MobiDB-lite"/>
    </source>
</evidence>
<evidence type="ECO:0000256" key="14">
    <source>
        <dbReference type="SAM" id="Phobius"/>
    </source>
</evidence>
<protein>
    <recommendedName>
        <fullName evidence="15">Fibrillar collagen NC1 domain-containing protein</fullName>
    </recommendedName>
</protein>
<evidence type="ECO:0000256" key="2">
    <source>
        <dbReference type="ARBA" id="ARBA00004613"/>
    </source>
</evidence>
<evidence type="ECO:0000256" key="11">
    <source>
        <dbReference type="ARBA" id="ARBA00023286"/>
    </source>
</evidence>
<evidence type="ECO:0000259" key="15">
    <source>
        <dbReference type="PROSITE" id="PS51461"/>
    </source>
</evidence>
<evidence type="ECO:0000256" key="12">
    <source>
        <dbReference type="ARBA" id="ARBA00023303"/>
    </source>
</evidence>
<keyword evidence="6 14" id="KW-0812">Transmembrane</keyword>
<evidence type="ECO:0000256" key="10">
    <source>
        <dbReference type="ARBA" id="ARBA00023136"/>
    </source>
</evidence>
<keyword evidence="12" id="KW-0407">Ion channel</keyword>
<proteinExistence type="inferred from homology"/>
<dbReference type="Gene3D" id="2.60.120.1000">
    <property type="match status" value="1"/>
</dbReference>
<feature type="domain" description="Fibrillar collagen NC1" evidence="15">
    <location>
        <begin position="31"/>
        <end position="225"/>
    </location>
</feature>
<sequence>GPAGPPGPPGETLLPSELGSLEPQSEKDEWSNQRLRRSVLNFEENIHINPIGIQLIHVLDNMANELNKLASPMGLRRKYWIDPNHGSTSDSIEVNCIIESGRKKTCLQPNNNQEKQINYIDYGPISQLRFLRILYNQIEQNVTYECNQELQRNITLISLDDVYYDINQLSNVIIHDECQNQHQGSIKYIINTNDTHLLPIIAPKVVRFESKWIASLSLFIKLSFAIGCIYLMCSRDSYQKFDRSPISAVTIKVKPPKTDPDTSKMKYYFLNYNSNQSSYDVNDFILPATENSAVTITTRIIEIEHELKKCCNKTIPSKKRRKSSFMKTPIFYECNDTTRRNKGPLSNTTTAHQCNKDELPRCIIPPYYRPIYENTTVDEKPQLCWFKSPPVAEMRNYQALHYVLFIKHYVEFPQFNFTRNNFEPDMFTKGDLDDCEYDPHTDPFCPKFRILTILQLIVNDTSEYNRMFELGSLIEIKISWKCNLDRNKKHCKPNYEFRRLDHTDDADHPYQFGSTFLTSHHFFPRGARHLYRIHKHIYNLHIIVTVTGEVGKFDLFQSTTSIGSYIGMIGATTLVCDLIAAFFTNFKSVKYDN</sequence>
<accession>A0A819APC9</accession>
<dbReference type="EMBL" id="CAJOBB010000940">
    <property type="protein sequence ID" value="CAF3780651.1"/>
    <property type="molecule type" value="Genomic_DNA"/>
</dbReference>
<evidence type="ECO:0000256" key="6">
    <source>
        <dbReference type="ARBA" id="ARBA00022692"/>
    </source>
</evidence>
<keyword evidence="5" id="KW-0964">Secreted</keyword>
<keyword evidence="9" id="KW-0176">Collagen</keyword>
<evidence type="ECO:0000256" key="1">
    <source>
        <dbReference type="ARBA" id="ARBA00004308"/>
    </source>
</evidence>
<evidence type="ECO:0000256" key="8">
    <source>
        <dbReference type="ARBA" id="ARBA00023065"/>
    </source>
</evidence>
<evidence type="ECO:0000256" key="9">
    <source>
        <dbReference type="ARBA" id="ARBA00023119"/>
    </source>
</evidence>
<keyword evidence="7 14" id="KW-1133">Transmembrane helix</keyword>
<keyword evidence="10 14" id="KW-0472">Membrane</keyword>
<feature type="transmembrane region" description="Helical" evidence="14">
    <location>
        <begin position="562"/>
        <end position="583"/>
    </location>
</feature>
<feature type="non-terminal residue" evidence="16">
    <location>
        <position position="1"/>
    </location>
</feature>
<dbReference type="PANTHER" id="PTHR10125">
    <property type="entry name" value="P2X PURINOCEPTOR"/>
    <property type="match status" value="1"/>
</dbReference>
<dbReference type="SMART" id="SM00038">
    <property type="entry name" value="COLFI"/>
    <property type="match status" value="1"/>
</dbReference>
<name>A0A819APC9_9BILA</name>
<dbReference type="GO" id="GO:0005201">
    <property type="term" value="F:extracellular matrix structural constituent"/>
    <property type="evidence" value="ECO:0007669"/>
    <property type="project" value="InterPro"/>
</dbReference>
<evidence type="ECO:0000256" key="7">
    <source>
        <dbReference type="ARBA" id="ARBA00022989"/>
    </source>
</evidence>
<dbReference type="GO" id="GO:0016020">
    <property type="term" value="C:membrane"/>
    <property type="evidence" value="ECO:0007669"/>
    <property type="project" value="TreeGrafter"/>
</dbReference>
<evidence type="ECO:0000313" key="16">
    <source>
        <dbReference type="EMBL" id="CAF3780651.1"/>
    </source>
</evidence>
<dbReference type="GO" id="GO:0098794">
    <property type="term" value="C:postsynapse"/>
    <property type="evidence" value="ECO:0007669"/>
    <property type="project" value="GOC"/>
</dbReference>
<keyword evidence="11" id="KW-1071">Ligand-gated ion channel</keyword>
<dbReference type="InterPro" id="IPR059116">
    <property type="entry name" value="P2X_receptor"/>
</dbReference>
<dbReference type="Gene3D" id="2.60.490.10">
    <property type="entry name" value="atp-gated p2x4 ion channel domain"/>
    <property type="match status" value="1"/>
</dbReference>
<gene>
    <name evidence="16" type="ORF">KXQ929_LOCUS15901</name>
</gene>
<comment type="caution">
    <text evidence="16">The sequence shown here is derived from an EMBL/GenBank/DDBJ whole genome shotgun (WGS) entry which is preliminary data.</text>
</comment>
<dbReference type="GO" id="GO:0070588">
    <property type="term" value="P:calcium ion transmembrane transport"/>
    <property type="evidence" value="ECO:0007669"/>
    <property type="project" value="TreeGrafter"/>
</dbReference>
<evidence type="ECO:0000256" key="5">
    <source>
        <dbReference type="ARBA" id="ARBA00022525"/>
    </source>
</evidence>
<dbReference type="GO" id="GO:0012505">
    <property type="term" value="C:endomembrane system"/>
    <property type="evidence" value="ECO:0007669"/>
    <property type="project" value="UniProtKB-SubCell"/>
</dbReference>
<dbReference type="Proteomes" id="UP000663868">
    <property type="component" value="Unassembled WGS sequence"/>
</dbReference>
<organism evidence="16 17">
    <name type="scientific">Adineta steineri</name>
    <dbReference type="NCBI Taxonomy" id="433720"/>
    <lineage>
        <taxon>Eukaryota</taxon>
        <taxon>Metazoa</taxon>
        <taxon>Spiralia</taxon>
        <taxon>Gnathifera</taxon>
        <taxon>Rotifera</taxon>
        <taxon>Eurotatoria</taxon>
        <taxon>Bdelloidea</taxon>
        <taxon>Adinetida</taxon>
        <taxon>Adinetidae</taxon>
        <taxon>Adineta</taxon>
    </lineage>
</organism>
<evidence type="ECO:0000256" key="4">
    <source>
        <dbReference type="ARBA" id="ARBA00022448"/>
    </source>
</evidence>
<feature type="transmembrane region" description="Helical" evidence="14">
    <location>
        <begin position="212"/>
        <end position="233"/>
    </location>
</feature>
<comment type="subcellular location">
    <subcellularLocation>
        <location evidence="1">Endomembrane system</location>
    </subcellularLocation>
    <subcellularLocation>
        <location evidence="2">Secreted</location>
    </subcellularLocation>
</comment>
<dbReference type="Gene3D" id="1.10.287.940">
    <property type="entry name" value="atp-gated p2x4 ion channel"/>
    <property type="match status" value="1"/>
</dbReference>
<dbReference type="GO" id="GO:0005581">
    <property type="term" value="C:collagen trimer"/>
    <property type="evidence" value="ECO:0007669"/>
    <property type="project" value="UniProtKB-KW"/>
</dbReference>
<dbReference type="Pfam" id="PF00864">
    <property type="entry name" value="P2X_receptor"/>
    <property type="match status" value="1"/>
</dbReference>
<evidence type="ECO:0000256" key="3">
    <source>
        <dbReference type="ARBA" id="ARBA00009848"/>
    </source>
</evidence>
<dbReference type="PROSITE" id="PS51461">
    <property type="entry name" value="NC1_FIB"/>
    <property type="match status" value="1"/>
</dbReference>
<dbReference type="GO" id="GO:0005576">
    <property type="term" value="C:extracellular region"/>
    <property type="evidence" value="ECO:0007669"/>
    <property type="project" value="UniProtKB-SubCell"/>
</dbReference>
<dbReference type="InterPro" id="IPR000885">
    <property type="entry name" value="Fib_collagen_C"/>
</dbReference>
<keyword evidence="4" id="KW-0813">Transport</keyword>
<comment type="similarity">
    <text evidence="3">Belongs to the P2X receptor family.</text>
</comment>
<dbReference type="AlphaFoldDB" id="A0A819APC9"/>
<dbReference type="Pfam" id="PF01410">
    <property type="entry name" value="COLFI"/>
    <property type="match status" value="1"/>
</dbReference>
<reference evidence="16" key="1">
    <citation type="submission" date="2021-02" db="EMBL/GenBank/DDBJ databases">
        <authorList>
            <person name="Nowell W R."/>
        </authorList>
    </citation>
    <scope>NUCLEOTIDE SEQUENCE</scope>
</reference>